<dbReference type="InterPro" id="IPR014716">
    <property type="entry name" value="Fibrinogen_a/b/g_C_1"/>
</dbReference>
<dbReference type="Proteomes" id="UP000749559">
    <property type="component" value="Unassembled WGS sequence"/>
</dbReference>
<dbReference type="Gene3D" id="3.90.215.10">
    <property type="entry name" value="Gamma Fibrinogen, chain A, domain 1"/>
    <property type="match status" value="1"/>
</dbReference>
<dbReference type="InterPro" id="IPR002181">
    <property type="entry name" value="Fibrinogen_a/b/g_C_dom"/>
</dbReference>
<dbReference type="EMBL" id="CAIIXF020000009">
    <property type="protein sequence ID" value="CAH1794435.1"/>
    <property type="molecule type" value="Genomic_DNA"/>
</dbReference>
<comment type="caution">
    <text evidence="1">The sequence shown here is derived from an EMBL/GenBank/DDBJ whole genome shotgun (WGS) entry which is preliminary data.</text>
</comment>
<accession>A0A8J1XYK5</accession>
<organism evidence="1 2">
    <name type="scientific">Owenia fusiformis</name>
    <name type="common">Polychaete worm</name>
    <dbReference type="NCBI Taxonomy" id="6347"/>
    <lineage>
        <taxon>Eukaryota</taxon>
        <taxon>Metazoa</taxon>
        <taxon>Spiralia</taxon>
        <taxon>Lophotrochozoa</taxon>
        <taxon>Annelida</taxon>
        <taxon>Polychaeta</taxon>
        <taxon>Sedentaria</taxon>
        <taxon>Canalipalpata</taxon>
        <taxon>Sabellida</taxon>
        <taxon>Oweniida</taxon>
        <taxon>Oweniidae</taxon>
        <taxon>Owenia</taxon>
    </lineage>
</organism>
<dbReference type="PANTHER" id="PTHR19143">
    <property type="entry name" value="FIBRINOGEN/TENASCIN/ANGIOPOEITIN"/>
    <property type="match status" value="1"/>
</dbReference>
<dbReference type="AlphaFoldDB" id="A0A8J1XYK5"/>
<dbReference type="SUPFAM" id="SSF56496">
    <property type="entry name" value="Fibrinogen C-terminal domain-like"/>
    <property type="match status" value="1"/>
</dbReference>
<dbReference type="InterPro" id="IPR050373">
    <property type="entry name" value="Fibrinogen_C-term_domain"/>
</dbReference>
<protein>
    <submittedName>
        <fullName evidence="1">Uncharacterized protein</fullName>
    </submittedName>
</protein>
<dbReference type="PROSITE" id="PS51406">
    <property type="entry name" value="FIBRINOGEN_C_2"/>
    <property type="match status" value="1"/>
</dbReference>
<name>A0A8J1XYK5_OWEFU</name>
<reference evidence="1" key="1">
    <citation type="submission" date="2022-03" db="EMBL/GenBank/DDBJ databases">
        <authorList>
            <person name="Martin C."/>
        </authorList>
    </citation>
    <scope>NUCLEOTIDE SEQUENCE</scope>
</reference>
<dbReference type="GO" id="GO:0005615">
    <property type="term" value="C:extracellular space"/>
    <property type="evidence" value="ECO:0007669"/>
    <property type="project" value="TreeGrafter"/>
</dbReference>
<sequence length="208" mass="23747">MSHTIILGILVFKTVCFVSVISQCCDLQTAAPVHHDCRRVDGISVTNIETIDGHRFTALCRDRRLVIARRFDGSVSFDRTWEEYKNGFGDPKGEYFIGFDNLIALLHQKRYGLRVELTTWDCETKYAHYSGFCIDSEAKKYKLRLSNYYGTAGDGLMERHSGMQFSTKDRDNDNYSGNCAKERSGAYWYDDCTDSDLTGSNLFGHYST</sequence>
<feature type="non-terminal residue" evidence="1">
    <location>
        <position position="208"/>
    </location>
</feature>
<gene>
    <name evidence="1" type="ORF">OFUS_LOCUS19127</name>
</gene>
<dbReference type="Pfam" id="PF00147">
    <property type="entry name" value="Fibrinogen_C"/>
    <property type="match status" value="1"/>
</dbReference>
<evidence type="ECO:0000313" key="2">
    <source>
        <dbReference type="Proteomes" id="UP000749559"/>
    </source>
</evidence>
<dbReference type="OrthoDB" id="6345539at2759"/>
<keyword evidence="2" id="KW-1185">Reference proteome</keyword>
<evidence type="ECO:0000313" key="1">
    <source>
        <dbReference type="EMBL" id="CAH1794435.1"/>
    </source>
</evidence>
<proteinExistence type="predicted"/>
<dbReference type="InterPro" id="IPR036056">
    <property type="entry name" value="Fibrinogen-like_C"/>
</dbReference>
<dbReference type="SMART" id="SM00186">
    <property type="entry name" value="FBG"/>
    <property type="match status" value="1"/>
</dbReference>